<evidence type="ECO:0000256" key="1">
    <source>
        <dbReference type="SAM" id="MobiDB-lite"/>
    </source>
</evidence>
<accession>A0ABN7WM03</accession>
<evidence type="ECO:0000313" key="2">
    <source>
        <dbReference type="EMBL" id="CAG8835563.1"/>
    </source>
</evidence>
<sequence length="40" mass="4403">LRNSLISTTQENFNEPTINKSKKHAIAENNSTSKTPTVST</sequence>
<feature type="non-terminal residue" evidence="2">
    <location>
        <position position="40"/>
    </location>
</feature>
<gene>
    <name evidence="2" type="ORF">GMARGA_LOCUS32634</name>
</gene>
<keyword evidence="3" id="KW-1185">Reference proteome</keyword>
<feature type="non-terminal residue" evidence="2">
    <location>
        <position position="1"/>
    </location>
</feature>
<feature type="compositionally biased region" description="Polar residues" evidence="1">
    <location>
        <begin position="1"/>
        <end position="19"/>
    </location>
</feature>
<reference evidence="2 3" key="1">
    <citation type="submission" date="2021-06" db="EMBL/GenBank/DDBJ databases">
        <authorList>
            <person name="Kallberg Y."/>
            <person name="Tangrot J."/>
            <person name="Rosling A."/>
        </authorList>
    </citation>
    <scope>NUCLEOTIDE SEQUENCE [LARGE SCALE GENOMIC DNA]</scope>
    <source>
        <strain evidence="2 3">120-4 pot B 10/14</strain>
    </source>
</reference>
<proteinExistence type="predicted"/>
<evidence type="ECO:0000313" key="3">
    <source>
        <dbReference type="Proteomes" id="UP000789901"/>
    </source>
</evidence>
<feature type="compositionally biased region" description="Polar residues" evidence="1">
    <location>
        <begin position="28"/>
        <end position="40"/>
    </location>
</feature>
<comment type="caution">
    <text evidence="2">The sequence shown here is derived from an EMBL/GenBank/DDBJ whole genome shotgun (WGS) entry which is preliminary data.</text>
</comment>
<dbReference type="Proteomes" id="UP000789901">
    <property type="component" value="Unassembled WGS sequence"/>
</dbReference>
<dbReference type="EMBL" id="CAJVQB010051718">
    <property type="protein sequence ID" value="CAG8835563.1"/>
    <property type="molecule type" value="Genomic_DNA"/>
</dbReference>
<protein>
    <submittedName>
        <fullName evidence="2">14241_t:CDS:1</fullName>
    </submittedName>
</protein>
<feature type="region of interest" description="Disordered" evidence="1">
    <location>
        <begin position="1"/>
        <end position="40"/>
    </location>
</feature>
<organism evidence="2 3">
    <name type="scientific">Gigaspora margarita</name>
    <dbReference type="NCBI Taxonomy" id="4874"/>
    <lineage>
        <taxon>Eukaryota</taxon>
        <taxon>Fungi</taxon>
        <taxon>Fungi incertae sedis</taxon>
        <taxon>Mucoromycota</taxon>
        <taxon>Glomeromycotina</taxon>
        <taxon>Glomeromycetes</taxon>
        <taxon>Diversisporales</taxon>
        <taxon>Gigasporaceae</taxon>
        <taxon>Gigaspora</taxon>
    </lineage>
</organism>
<name>A0ABN7WM03_GIGMA</name>